<sequence>MNDHETHKRMCNRRFKVNRNYKFSIRYTVKKTWTFENKNIKKNKIIHQPDLNQLNKFIIYMHKPQSIQTQHITSSKFYLHCESTNRIIDSNEILTNLYPCYKIYYSNPPILSNYNNNDSFNFSVYHITEAEMYSNALEEVDDDDDEEVEYTPISEQEIFIYTKPDELCNHDSVEFQEFIRKYQLEPIRFDDGTKESILCFCYRVSLFIKKHMVYNVKFGTQKALKSMETGFEVLVHSFHQSLVIIIYQLVILVVEVFMRNHLEN</sequence>
<comment type="caution">
    <text evidence="1">The sequence shown here is derived from an EMBL/GenBank/DDBJ whole genome shotgun (WGS) entry which is preliminary data.</text>
</comment>
<dbReference type="VEuPathDB" id="AmoebaDB:DDB_G0277513"/>
<dbReference type="OMA" id="MNDHETH"/>
<dbReference type="PANTHER" id="PTHR37002:SF10">
    <property type="entry name" value="TRANSGLUTAMINASE-LIKE DOMAIN-CONTAINING PROTEIN"/>
    <property type="match status" value="1"/>
</dbReference>
<evidence type="ECO:0000313" key="1">
    <source>
        <dbReference type="EMBL" id="EAL68719.1"/>
    </source>
</evidence>
<keyword evidence="2" id="KW-1185">Reference proteome</keyword>
<dbReference type="RefSeq" id="XP_642629.1">
    <property type="nucleotide sequence ID" value="XM_637537.1"/>
</dbReference>
<dbReference type="PANTHER" id="PTHR37002">
    <property type="entry name" value="AGAP007005-PA"/>
    <property type="match status" value="1"/>
</dbReference>
<dbReference type="Proteomes" id="UP000002195">
    <property type="component" value="Unassembled WGS sequence"/>
</dbReference>
<dbReference type="FunCoup" id="Q54ZL3">
    <property type="interactions" value="877"/>
</dbReference>
<dbReference type="eggNOG" id="ENOG502RDDJ">
    <property type="taxonomic scope" value="Eukaryota"/>
</dbReference>
<protein>
    <submittedName>
        <fullName evidence="1">Uncharacterized protein</fullName>
    </submittedName>
</protein>
<dbReference type="AlphaFoldDB" id="Q54ZL3"/>
<organism evidence="1 2">
    <name type="scientific">Dictyostelium discoideum</name>
    <name type="common">Social amoeba</name>
    <dbReference type="NCBI Taxonomy" id="44689"/>
    <lineage>
        <taxon>Eukaryota</taxon>
        <taxon>Amoebozoa</taxon>
        <taxon>Evosea</taxon>
        <taxon>Eumycetozoa</taxon>
        <taxon>Dictyostelia</taxon>
        <taxon>Dictyosteliales</taxon>
        <taxon>Dictyosteliaceae</taxon>
        <taxon>Dictyostelium</taxon>
    </lineage>
</organism>
<name>Q54ZL3_DICDI</name>
<gene>
    <name evidence="1" type="ORF">DDB_G0277513</name>
</gene>
<evidence type="ECO:0000313" key="2">
    <source>
        <dbReference type="Proteomes" id="UP000002195"/>
    </source>
</evidence>
<dbReference type="GeneID" id="8621046"/>
<dbReference type="InParanoid" id="Q54ZL3"/>
<dbReference type="EMBL" id="AAFI02000020">
    <property type="protein sequence ID" value="EAL68719.1"/>
    <property type="molecule type" value="Genomic_DNA"/>
</dbReference>
<reference evidence="1 2" key="1">
    <citation type="journal article" date="2005" name="Nature">
        <title>The genome of the social amoeba Dictyostelium discoideum.</title>
        <authorList>
            <consortium name="The Dictyostelium discoideum Sequencing Consortium"/>
            <person name="Eichinger L."/>
            <person name="Pachebat J.A."/>
            <person name="Glockner G."/>
            <person name="Rajandream M.A."/>
            <person name="Sucgang R."/>
            <person name="Berriman M."/>
            <person name="Song J."/>
            <person name="Olsen R."/>
            <person name="Szafranski K."/>
            <person name="Xu Q."/>
            <person name="Tunggal B."/>
            <person name="Kummerfeld S."/>
            <person name="Madera M."/>
            <person name="Konfortov B.A."/>
            <person name="Rivero F."/>
            <person name="Bankier A.T."/>
            <person name="Lehmann R."/>
            <person name="Hamlin N."/>
            <person name="Davies R."/>
            <person name="Gaudet P."/>
            <person name="Fey P."/>
            <person name="Pilcher K."/>
            <person name="Chen G."/>
            <person name="Saunders D."/>
            <person name="Sodergren E."/>
            <person name="Davis P."/>
            <person name="Kerhornou A."/>
            <person name="Nie X."/>
            <person name="Hall N."/>
            <person name="Anjard C."/>
            <person name="Hemphill L."/>
            <person name="Bason N."/>
            <person name="Farbrother P."/>
            <person name="Desany B."/>
            <person name="Just E."/>
            <person name="Morio T."/>
            <person name="Rost R."/>
            <person name="Churcher C."/>
            <person name="Cooper J."/>
            <person name="Haydock S."/>
            <person name="van Driessche N."/>
            <person name="Cronin A."/>
            <person name="Goodhead I."/>
            <person name="Muzny D."/>
            <person name="Mourier T."/>
            <person name="Pain A."/>
            <person name="Lu M."/>
            <person name="Harper D."/>
            <person name="Lindsay R."/>
            <person name="Hauser H."/>
            <person name="James K."/>
            <person name="Quiles M."/>
            <person name="Madan Babu M."/>
            <person name="Saito T."/>
            <person name="Buchrieser C."/>
            <person name="Wardroper A."/>
            <person name="Felder M."/>
            <person name="Thangavelu M."/>
            <person name="Johnson D."/>
            <person name="Knights A."/>
            <person name="Loulseged H."/>
            <person name="Mungall K."/>
            <person name="Oliver K."/>
            <person name="Price C."/>
            <person name="Quail M.A."/>
            <person name="Urushihara H."/>
            <person name="Hernandez J."/>
            <person name="Rabbinowitsch E."/>
            <person name="Steffen D."/>
            <person name="Sanders M."/>
            <person name="Ma J."/>
            <person name="Kohara Y."/>
            <person name="Sharp S."/>
            <person name="Simmonds M."/>
            <person name="Spiegler S."/>
            <person name="Tivey A."/>
            <person name="Sugano S."/>
            <person name="White B."/>
            <person name="Walker D."/>
            <person name="Woodward J."/>
            <person name="Winckler T."/>
            <person name="Tanaka Y."/>
            <person name="Shaulsky G."/>
            <person name="Schleicher M."/>
            <person name="Weinstock G."/>
            <person name="Rosenthal A."/>
            <person name="Cox E.C."/>
            <person name="Chisholm R.L."/>
            <person name="Gibbs R."/>
            <person name="Loomis W.F."/>
            <person name="Platzer M."/>
            <person name="Kay R.R."/>
            <person name="Williams J."/>
            <person name="Dear P.H."/>
            <person name="Noegel A.A."/>
            <person name="Barrell B."/>
            <person name="Kuspa A."/>
        </authorList>
    </citation>
    <scope>NUCLEOTIDE SEQUENCE [LARGE SCALE GENOMIC DNA]</scope>
    <source>
        <strain evidence="1 2">AX4</strain>
    </source>
</reference>
<dbReference type="PaxDb" id="44689-DDB0203377"/>
<proteinExistence type="predicted"/>
<accession>Q54ZL3</accession>
<dbReference type="HOGENOM" id="CLU_1055346_0_0_1"/>
<dbReference type="KEGG" id="ddi:DDB_G0277513"/>